<sequence>MTGDISPEQLITIIDRCNGTHHESSEHHEFKGVEVHTLKRDGWYINVPFESGIGVAKQIMAATCDECGTVVAIPPQSTPAIRVAREIASRPLEVVMAAPFMDTLDLASYRIDPSAGVILRKSLIAYFVHRSVNDDSLVERLRRNAEIHRAKWKSWHDTPSKRLSMKVTPRVGDEFDELVRKSALNKTTLVKSIVMDIASEIVEPEEPRMMPELRRMAATLAA</sequence>
<evidence type="ECO:0000313" key="2">
    <source>
        <dbReference type="Proteomes" id="UP001079430"/>
    </source>
</evidence>
<accession>A0ABT4KMG9</accession>
<reference evidence="1" key="1">
    <citation type="submission" date="2022-10" db="EMBL/GenBank/DDBJ databases">
        <title>Whole genome sequencing of three plant growth promoting bacteria isolated from Vachellia tortilis subsp. raddiana in Morocco.</title>
        <authorList>
            <person name="Hnini M."/>
            <person name="Zouagui R."/>
            <person name="Zouagui H."/>
            <person name="Chemao Elfihri M.-W."/>
            <person name="Ibrahimi A."/>
            <person name="Sbabou L."/>
            <person name="Aurag J."/>
        </authorList>
    </citation>
    <scope>NUCLEOTIDE SEQUENCE</scope>
    <source>
        <strain evidence="1">LMR678</strain>
    </source>
</reference>
<dbReference type="EMBL" id="JAPVOI010000005">
    <property type="protein sequence ID" value="MCZ4093141.1"/>
    <property type="molecule type" value="Genomic_DNA"/>
</dbReference>
<proteinExistence type="predicted"/>
<dbReference type="RefSeq" id="WP_269284881.1">
    <property type="nucleotide sequence ID" value="NZ_JAPVOI010000005.1"/>
</dbReference>
<gene>
    <name evidence="1" type="ORF">O3W52_24825</name>
</gene>
<keyword evidence="2" id="KW-1185">Reference proteome</keyword>
<comment type="caution">
    <text evidence="1">The sequence shown here is derived from an EMBL/GenBank/DDBJ whole genome shotgun (WGS) entry which is preliminary data.</text>
</comment>
<evidence type="ECO:0000313" key="1">
    <source>
        <dbReference type="EMBL" id="MCZ4093141.1"/>
    </source>
</evidence>
<name>A0ABT4KMG9_9HYPH</name>
<dbReference type="Proteomes" id="UP001079430">
    <property type="component" value="Unassembled WGS sequence"/>
</dbReference>
<organism evidence="1 2">
    <name type="scientific">Sinorhizobium psoraleae</name>
    <dbReference type="NCBI Taxonomy" id="520838"/>
    <lineage>
        <taxon>Bacteria</taxon>
        <taxon>Pseudomonadati</taxon>
        <taxon>Pseudomonadota</taxon>
        <taxon>Alphaproteobacteria</taxon>
        <taxon>Hyphomicrobiales</taxon>
        <taxon>Rhizobiaceae</taxon>
        <taxon>Sinorhizobium/Ensifer group</taxon>
        <taxon>Sinorhizobium</taxon>
    </lineage>
</organism>
<protein>
    <submittedName>
        <fullName evidence="1">Uncharacterized protein</fullName>
    </submittedName>
</protein>